<dbReference type="AlphaFoldDB" id="A0A0J9U3J4"/>
<dbReference type="OrthoDB" id="10426359at2759"/>
<protein>
    <submittedName>
        <fullName evidence="2">Uncharacterized protein</fullName>
    </submittedName>
</protein>
<evidence type="ECO:0000313" key="3">
    <source>
        <dbReference type="Proteomes" id="UP000053239"/>
    </source>
</evidence>
<accession>A0A0J9U3J4</accession>
<name>A0A0J9U3J4_PLAVI</name>
<reference evidence="2 3" key="1">
    <citation type="submission" date="2011-09" db="EMBL/GenBank/DDBJ databases">
        <title>The Genome Sequence of Plasmodium vivax North Korean.</title>
        <authorList>
            <consortium name="The Broad Institute Genome Sequencing Platform"/>
            <consortium name="The Broad Institute Genome Sequencing Center for Infectious Disease"/>
            <person name="Neafsey D."/>
            <person name="Carlton J."/>
            <person name="Barnwell J."/>
            <person name="Collins W."/>
            <person name="Escalante A."/>
            <person name="Mullikin J."/>
            <person name="Saul A."/>
            <person name="Guigo R."/>
            <person name="Camara F."/>
            <person name="Young S.K."/>
            <person name="Zeng Q."/>
            <person name="Gargeya S."/>
            <person name="Fitzgerald M."/>
            <person name="Haas B."/>
            <person name="Abouelleil A."/>
            <person name="Alvarado L."/>
            <person name="Arachchi H.M."/>
            <person name="Berlin A."/>
            <person name="Brown A."/>
            <person name="Chapman S.B."/>
            <person name="Chen Z."/>
            <person name="Dunbar C."/>
            <person name="Freedman E."/>
            <person name="Gearin G."/>
            <person name="Gellesch M."/>
            <person name="Goldberg J."/>
            <person name="Griggs A."/>
            <person name="Gujja S."/>
            <person name="Heiman D."/>
            <person name="Howarth C."/>
            <person name="Larson L."/>
            <person name="Lui A."/>
            <person name="MacDonald P.J.P."/>
            <person name="Montmayeur A."/>
            <person name="Murphy C."/>
            <person name="Neiman D."/>
            <person name="Pearson M."/>
            <person name="Priest M."/>
            <person name="Roberts A."/>
            <person name="Saif S."/>
            <person name="Shea T."/>
            <person name="Shenoy N."/>
            <person name="Sisk P."/>
            <person name="Stolte C."/>
            <person name="Sykes S."/>
            <person name="Wortman J."/>
            <person name="Nusbaum C."/>
            <person name="Birren B."/>
        </authorList>
    </citation>
    <scope>NUCLEOTIDE SEQUENCE [LARGE SCALE GENOMIC DNA]</scope>
    <source>
        <strain evidence="2 3">North Korean</strain>
    </source>
</reference>
<sequence>MAQKEEFDQPEVKYHASDDDQAAKSNTAGVLGTLQDTLSGIVQGVEPAPILGVSGGMGALFLLFKYTPVGTFFGGRRGRNNRIPSGFPGAYPGFPEYYDGNFGNIPFHISYQAE</sequence>
<dbReference type="EMBL" id="KQ235236">
    <property type="protein sequence ID" value="KNA01723.1"/>
    <property type="molecule type" value="Genomic_DNA"/>
</dbReference>
<evidence type="ECO:0000256" key="1">
    <source>
        <dbReference type="SAM" id="MobiDB-lite"/>
    </source>
</evidence>
<gene>
    <name evidence="2" type="ORF">PVNG_04749</name>
</gene>
<evidence type="ECO:0000313" key="2">
    <source>
        <dbReference type="EMBL" id="KNA01723.1"/>
    </source>
</evidence>
<dbReference type="Proteomes" id="UP000053239">
    <property type="component" value="Unassembled WGS sequence"/>
</dbReference>
<organism evidence="2 3">
    <name type="scientific">Plasmodium vivax North Korean</name>
    <dbReference type="NCBI Taxonomy" id="1035514"/>
    <lineage>
        <taxon>Eukaryota</taxon>
        <taxon>Sar</taxon>
        <taxon>Alveolata</taxon>
        <taxon>Apicomplexa</taxon>
        <taxon>Aconoidasida</taxon>
        <taxon>Haemosporida</taxon>
        <taxon>Plasmodiidae</taxon>
        <taxon>Plasmodium</taxon>
        <taxon>Plasmodium (Plasmodium)</taxon>
    </lineage>
</organism>
<proteinExistence type="predicted"/>
<feature type="region of interest" description="Disordered" evidence="1">
    <location>
        <begin position="1"/>
        <end position="21"/>
    </location>
</feature>